<feature type="chain" id="PRO_5003660013" description="PEGA domain-containing protein" evidence="1">
    <location>
        <begin position="22"/>
        <end position="129"/>
    </location>
</feature>
<keyword evidence="4" id="KW-1185">Reference proteome</keyword>
<gene>
    <name evidence="3" type="ORF">BN8_04259</name>
</gene>
<sequence>MKRFSIGLALSIVSISLTSCATIFSGNRQSVRVESVPAGARIEVNGIDYGTTPATISLKKSLDTPSILLRKEGYETKAFSPESTFNTVSILNIFFPAGFIVDAVTGAIKKYDPINYNITLDPARSASNR</sequence>
<evidence type="ECO:0000313" key="3">
    <source>
        <dbReference type="EMBL" id="CCH55028.1"/>
    </source>
</evidence>
<protein>
    <recommendedName>
        <fullName evidence="2">PEGA domain-containing protein</fullName>
    </recommendedName>
</protein>
<name>I2GMA1_9BACT</name>
<feature type="domain" description="PEGA" evidence="2">
    <location>
        <begin position="30"/>
        <end position="76"/>
    </location>
</feature>
<dbReference type="AlphaFoldDB" id="I2GMA1"/>
<dbReference type="InterPro" id="IPR013229">
    <property type="entry name" value="PEGA"/>
</dbReference>
<proteinExistence type="predicted"/>
<dbReference type="STRING" id="1185876.BN8_04259"/>
<organism evidence="3 4">
    <name type="scientific">Fibrisoma limi BUZ 3</name>
    <dbReference type="NCBI Taxonomy" id="1185876"/>
    <lineage>
        <taxon>Bacteria</taxon>
        <taxon>Pseudomonadati</taxon>
        <taxon>Bacteroidota</taxon>
        <taxon>Cytophagia</taxon>
        <taxon>Cytophagales</taxon>
        <taxon>Spirosomataceae</taxon>
        <taxon>Fibrisoma</taxon>
    </lineage>
</organism>
<dbReference type="RefSeq" id="WP_009283600.1">
    <property type="nucleotide sequence ID" value="NZ_CAIT01000008.1"/>
</dbReference>
<accession>I2GMA1</accession>
<dbReference type="EMBL" id="CAIT01000008">
    <property type="protein sequence ID" value="CCH55028.1"/>
    <property type="molecule type" value="Genomic_DNA"/>
</dbReference>
<comment type="caution">
    <text evidence="3">The sequence shown here is derived from an EMBL/GenBank/DDBJ whole genome shotgun (WGS) entry which is preliminary data.</text>
</comment>
<evidence type="ECO:0000313" key="4">
    <source>
        <dbReference type="Proteomes" id="UP000009309"/>
    </source>
</evidence>
<evidence type="ECO:0000259" key="2">
    <source>
        <dbReference type="Pfam" id="PF08308"/>
    </source>
</evidence>
<feature type="signal peptide" evidence="1">
    <location>
        <begin position="1"/>
        <end position="21"/>
    </location>
</feature>
<dbReference type="Pfam" id="PF08308">
    <property type="entry name" value="PEGA"/>
    <property type="match status" value="1"/>
</dbReference>
<dbReference type="eggNOG" id="COG4249">
    <property type="taxonomic scope" value="Bacteria"/>
</dbReference>
<reference evidence="3 4" key="1">
    <citation type="journal article" date="2012" name="J. Bacteriol.">
        <title>Genome Sequence of the Filamentous Bacterium Fibrisoma limi BUZ 3T.</title>
        <authorList>
            <person name="Filippini M."/>
            <person name="Qi W."/>
            <person name="Jaenicke S."/>
            <person name="Goesmann A."/>
            <person name="Smits T.H."/>
            <person name="Bagheri H.C."/>
        </authorList>
    </citation>
    <scope>NUCLEOTIDE SEQUENCE [LARGE SCALE GENOMIC DNA]</scope>
    <source>
        <strain evidence="4">BUZ 3T</strain>
    </source>
</reference>
<dbReference type="OrthoDB" id="1524740at2"/>
<evidence type="ECO:0000256" key="1">
    <source>
        <dbReference type="SAM" id="SignalP"/>
    </source>
</evidence>
<dbReference type="Proteomes" id="UP000009309">
    <property type="component" value="Unassembled WGS sequence"/>
</dbReference>
<dbReference type="PROSITE" id="PS51257">
    <property type="entry name" value="PROKAR_LIPOPROTEIN"/>
    <property type="match status" value="1"/>
</dbReference>
<keyword evidence="1" id="KW-0732">Signal</keyword>